<dbReference type="Proteomes" id="UP001213000">
    <property type="component" value="Unassembled WGS sequence"/>
</dbReference>
<keyword evidence="2" id="KW-1185">Reference proteome</keyword>
<gene>
    <name evidence="1" type="ORF">NP233_g3740</name>
</gene>
<comment type="caution">
    <text evidence="1">The sequence shown here is derived from an EMBL/GenBank/DDBJ whole genome shotgun (WGS) entry which is preliminary data.</text>
</comment>
<evidence type="ECO:0000313" key="1">
    <source>
        <dbReference type="EMBL" id="KAJ3571461.1"/>
    </source>
</evidence>
<dbReference type="AlphaFoldDB" id="A0AAD5YTL9"/>
<organism evidence="1 2">
    <name type="scientific">Leucocoprinus birnbaumii</name>
    <dbReference type="NCBI Taxonomy" id="56174"/>
    <lineage>
        <taxon>Eukaryota</taxon>
        <taxon>Fungi</taxon>
        <taxon>Dikarya</taxon>
        <taxon>Basidiomycota</taxon>
        <taxon>Agaricomycotina</taxon>
        <taxon>Agaricomycetes</taxon>
        <taxon>Agaricomycetidae</taxon>
        <taxon>Agaricales</taxon>
        <taxon>Agaricineae</taxon>
        <taxon>Agaricaceae</taxon>
        <taxon>Leucocoprinus</taxon>
    </lineage>
</organism>
<reference evidence="1" key="1">
    <citation type="submission" date="2022-07" db="EMBL/GenBank/DDBJ databases">
        <title>Genome Sequence of Leucocoprinus birnbaumii.</title>
        <authorList>
            <person name="Buettner E."/>
        </authorList>
    </citation>
    <scope>NUCLEOTIDE SEQUENCE</scope>
    <source>
        <strain evidence="1">VT141</strain>
    </source>
</reference>
<name>A0AAD5YTL9_9AGAR</name>
<dbReference type="EMBL" id="JANIEX010000184">
    <property type="protein sequence ID" value="KAJ3571461.1"/>
    <property type="molecule type" value="Genomic_DNA"/>
</dbReference>
<sequence length="448" mass="49785">MCVFIDISQLGVRAFGVPKTSLPESSRCPTKSLPLLPDEIWYHIAAFIPFPDFERQKLYTINKSLLFVYLQEKYRTVSLAYVYDNAFLNSALSRQLVVLRDSPVIPAVTRALELKIYDVNGFDSFSREDTSGNPLRGGLVNFAKLRGLLQRNAAQNPSFVVHNETVAILEKLTRLTSVKLDWAPRPNSSPIQAIEQTLLKGLSAAWTSSSGTLEKLSLTSQSSCILHSFSDIRRGFGASLFGSSQSQPEVIPCSEAVMGVDLPRLEVLTISLKPKDLTKYLSNFSGRIHTLIIAVCLSYAEVQNLLTILNRVRISNGIQELAIFTPTLSPQLLQLLAHCLPELSTLRIHCNTPSELVGGPNYGVGQGGEAALPSPIDLIDLGIVGWRLKHLILSSVYRWRTSLVAEREAFCTAILRALPNVQYFNGVHRDSDDDWLVHETDDLRIPWI</sequence>
<protein>
    <submittedName>
        <fullName evidence="1">Uncharacterized protein</fullName>
    </submittedName>
</protein>
<evidence type="ECO:0000313" key="2">
    <source>
        <dbReference type="Proteomes" id="UP001213000"/>
    </source>
</evidence>
<accession>A0AAD5YTL9</accession>
<proteinExistence type="predicted"/>